<evidence type="ECO:0000256" key="6">
    <source>
        <dbReference type="SAM" id="Phobius"/>
    </source>
</evidence>
<evidence type="ECO:0000256" key="4">
    <source>
        <dbReference type="ARBA" id="ARBA00022989"/>
    </source>
</evidence>
<dbReference type="Pfam" id="PF00083">
    <property type="entry name" value="Sugar_tr"/>
    <property type="match status" value="1"/>
</dbReference>
<dbReference type="PANTHER" id="PTHR48022">
    <property type="entry name" value="PLASTIDIC GLUCOSE TRANSPORTER 4"/>
    <property type="match status" value="1"/>
</dbReference>
<dbReference type="PROSITE" id="PS50850">
    <property type="entry name" value="MFS"/>
    <property type="match status" value="1"/>
</dbReference>
<keyword evidence="5 6" id="KW-0472">Membrane</keyword>
<dbReference type="InterPro" id="IPR036259">
    <property type="entry name" value="MFS_trans_sf"/>
</dbReference>
<evidence type="ECO:0000313" key="9">
    <source>
        <dbReference type="Proteomes" id="UP000256645"/>
    </source>
</evidence>
<evidence type="ECO:0000256" key="3">
    <source>
        <dbReference type="ARBA" id="ARBA00022692"/>
    </source>
</evidence>
<evidence type="ECO:0000259" key="7">
    <source>
        <dbReference type="PROSITE" id="PS50850"/>
    </source>
</evidence>
<comment type="similarity">
    <text evidence="2">Belongs to the major facilitator superfamily. Sugar transporter (TC 2.A.1.1) family.</text>
</comment>
<reference evidence="8 9" key="1">
    <citation type="journal article" date="2018" name="IMA Fungus">
        <title>IMA Genome-F 9: Draft genome sequence of Annulohypoxylon stygium, Aspergillus mulundensis, Berkeleyomyces basicola (syn. Thielaviopsis basicola), Ceratocystis smalleyi, two Cercospora beticola strains, Coleophoma cylindrospora, Fusarium fracticaudum, Phialophora cf. hyalina, and Morchella septimelata.</title>
        <authorList>
            <person name="Wingfield B.D."/>
            <person name="Bills G.F."/>
            <person name="Dong Y."/>
            <person name="Huang W."/>
            <person name="Nel W.J."/>
            <person name="Swalarsk-Parry B.S."/>
            <person name="Vaghefi N."/>
            <person name="Wilken P.M."/>
            <person name="An Z."/>
            <person name="de Beer Z.W."/>
            <person name="De Vos L."/>
            <person name="Chen L."/>
            <person name="Duong T.A."/>
            <person name="Gao Y."/>
            <person name="Hammerbacher A."/>
            <person name="Kikkert J.R."/>
            <person name="Li Y."/>
            <person name="Li H."/>
            <person name="Li K."/>
            <person name="Li Q."/>
            <person name="Liu X."/>
            <person name="Ma X."/>
            <person name="Naidoo K."/>
            <person name="Pethybridge S.J."/>
            <person name="Sun J."/>
            <person name="Steenkamp E.T."/>
            <person name="van der Nest M.A."/>
            <person name="van Wyk S."/>
            <person name="Wingfield M.J."/>
            <person name="Xiong C."/>
            <person name="Yue Q."/>
            <person name="Zhang X."/>
        </authorList>
    </citation>
    <scope>NUCLEOTIDE SEQUENCE [LARGE SCALE GENOMIC DNA]</scope>
    <source>
        <strain evidence="8 9">BP6252</strain>
    </source>
</reference>
<dbReference type="GO" id="GO:0005351">
    <property type="term" value="F:carbohydrate:proton symporter activity"/>
    <property type="evidence" value="ECO:0007669"/>
    <property type="project" value="TreeGrafter"/>
</dbReference>
<dbReference type="OrthoDB" id="6612291at2759"/>
<feature type="domain" description="Major facilitator superfamily (MFS) profile" evidence="7">
    <location>
        <begin position="1"/>
        <end position="216"/>
    </location>
</feature>
<feature type="transmembrane region" description="Helical" evidence="6">
    <location>
        <begin position="32"/>
        <end position="54"/>
    </location>
</feature>
<comment type="subcellular location">
    <subcellularLocation>
        <location evidence="1">Membrane</location>
        <topology evidence="1">Multi-pass membrane protein</topology>
    </subcellularLocation>
</comment>
<evidence type="ECO:0000313" key="8">
    <source>
        <dbReference type="EMBL" id="RDW57628.1"/>
    </source>
</evidence>
<gene>
    <name evidence="8" type="ORF">BP6252_13710</name>
</gene>
<dbReference type="InterPro" id="IPR050360">
    <property type="entry name" value="MFS_Sugar_Transporters"/>
</dbReference>
<sequence length="216" mass="23771">MALFGYDQGVFSGVVISKDFLTTLHLTNKTSLIGTISALFDVGSFFGSIAAFTLGGRLGRTRSMLLGSLIMTVGVILQSASSTVAVMMAGHIVTGLWNGNNTAAAPIWQGETAKASMRGKLIVVELIMCVVGFSLVNWIIPVVYFFYPETADRSLEDIERFFRENHGIFVFKNKMAVSVKRPEEYIINEQNTTCENKLREEEKGVLVQQTKKATEV</sequence>
<evidence type="ECO:0000256" key="1">
    <source>
        <dbReference type="ARBA" id="ARBA00004141"/>
    </source>
</evidence>
<dbReference type="InterPro" id="IPR005828">
    <property type="entry name" value="MFS_sugar_transport-like"/>
</dbReference>
<dbReference type="PANTHER" id="PTHR48022:SF26">
    <property type="entry name" value="MAJOR FACILITATOR SUPERFAMILY (MFS) PROFILE DOMAIN-CONTAINING PROTEIN-RELATED"/>
    <property type="match status" value="1"/>
</dbReference>
<dbReference type="Proteomes" id="UP000256645">
    <property type="component" value="Unassembled WGS sequence"/>
</dbReference>
<dbReference type="SUPFAM" id="SSF103473">
    <property type="entry name" value="MFS general substrate transporter"/>
    <property type="match status" value="1"/>
</dbReference>
<keyword evidence="9" id="KW-1185">Reference proteome</keyword>
<dbReference type="EMBL" id="PDLM01000019">
    <property type="protein sequence ID" value="RDW57628.1"/>
    <property type="molecule type" value="Genomic_DNA"/>
</dbReference>
<evidence type="ECO:0000256" key="5">
    <source>
        <dbReference type="ARBA" id="ARBA00023136"/>
    </source>
</evidence>
<name>A0A3D8Q7L7_9HELO</name>
<comment type="caution">
    <text evidence="8">The sequence shown here is derived from an EMBL/GenBank/DDBJ whole genome shotgun (WGS) entry which is preliminary data.</text>
</comment>
<protein>
    <recommendedName>
        <fullName evidence="7">Major facilitator superfamily (MFS) profile domain-containing protein</fullName>
    </recommendedName>
</protein>
<feature type="transmembrane region" description="Helical" evidence="6">
    <location>
        <begin position="66"/>
        <end position="93"/>
    </location>
</feature>
<proteinExistence type="inferred from homology"/>
<dbReference type="InterPro" id="IPR020846">
    <property type="entry name" value="MFS_dom"/>
</dbReference>
<dbReference type="GO" id="GO:0016020">
    <property type="term" value="C:membrane"/>
    <property type="evidence" value="ECO:0007669"/>
    <property type="project" value="UniProtKB-SubCell"/>
</dbReference>
<accession>A0A3D8Q7L7</accession>
<keyword evidence="4 6" id="KW-1133">Transmembrane helix</keyword>
<keyword evidence="3 6" id="KW-0812">Transmembrane</keyword>
<feature type="transmembrane region" description="Helical" evidence="6">
    <location>
        <begin position="121"/>
        <end position="147"/>
    </location>
</feature>
<dbReference type="Gene3D" id="1.20.1250.20">
    <property type="entry name" value="MFS general substrate transporter like domains"/>
    <property type="match status" value="1"/>
</dbReference>
<organism evidence="8 9">
    <name type="scientific">Coleophoma cylindrospora</name>
    <dbReference type="NCBI Taxonomy" id="1849047"/>
    <lineage>
        <taxon>Eukaryota</taxon>
        <taxon>Fungi</taxon>
        <taxon>Dikarya</taxon>
        <taxon>Ascomycota</taxon>
        <taxon>Pezizomycotina</taxon>
        <taxon>Leotiomycetes</taxon>
        <taxon>Helotiales</taxon>
        <taxon>Dermateaceae</taxon>
        <taxon>Coleophoma</taxon>
    </lineage>
</organism>
<dbReference type="AlphaFoldDB" id="A0A3D8Q7L7"/>
<evidence type="ECO:0000256" key="2">
    <source>
        <dbReference type="ARBA" id="ARBA00010992"/>
    </source>
</evidence>